<evidence type="ECO:0000256" key="7">
    <source>
        <dbReference type="ARBA" id="ARBA00023136"/>
    </source>
</evidence>
<dbReference type="Proteomes" id="UP000623129">
    <property type="component" value="Unassembled WGS sequence"/>
</dbReference>
<keyword evidence="5" id="KW-0653">Protein transport</keyword>
<evidence type="ECO:0000256" key="6">
    <source>
        <dbReference type="ARBA" id="ARBA00023034"/>
    </source>
</evidence>
<evidence type="ECO:0000256" key="1">
    <source>
        <dbReference type="ARBA" id="ARBA00004395"/>
    </source>
</evidence>
<protein>
    <recommendedName>
        <fullName evidence="3">Conserved oligomeric Golgi complex subunit 1</fullName>
    </recommendedName>
</protein>
<evidence type="ECO:0000256" key="3">
    <source>
        <dbReference type="ARBA" id="ARBA00020978"/>
    </source>
</evidence>
<reference evidence="9" key="1">
    <citation type="submission" date="2020-01" db="EMBL/GenBank/DDBJ databases">
        <title>Genome sequence of Kobresia littledalei, the first chromosome-level genome in the family Cyperaceae.</title>
        <authorList>
            <person name="Qu G."/>
        </authorList>
    </citation>
    <scope>NUCLEOTIDE SEQUENCE</scope>
    <source>
        <strain evidence="9">C.B.Clarke</strain>
        <tissue evidence="9">Leaf</tissue>
    </source>
</reference>
<proteinExistence type="inferred from homology"/>
<comment type="subcellular location">
    <subcellularLocation>
        <location evidence="1">Golgi apparatus membrane</location>
        <topology evidence="1">Peripheral membrane protein</topology>
    </subcellularLocation>
</comment>
<evidence type="ECO:0000256" key="4">
    <source>
        <dbReference type="ARBA" id="ARBA00022448"/>
    </source>
</evidence>
<dbReference type="AlphaFoldDB" id="A0A833QL79"/>
<evidence type="ECO:0000256" key="8">
    <source>
        <dbReference type="SAM" id="MobiDB-lite"/>
    </source>
</evidence>
<keyword evidence="10" id="KW-1185">Reference proteome</keyword>
<dbReference type="GO" id="GO:0017119">
    <property type="term" value="C:Golgi transport complex"/>
    <property type="evidence" value="ECO:0007669"/>
    <property type="project" value="InterPro"/>
</dbReference>
<evidence type="ECO:0000313" key="9">
    <source>
        <dbReference type="EMBL" id="KAF3320582.1"/>
    </source>
</evidence>
<keyword evidence="6" id="KW-0333">Golgi apparatus</keyword>
<evidence type="ECO:0000256" key="2">
    <source>
        <dbReference type="ARBA" id="ARBA00006653"/>
    </source>
</evidence>
<comment type="similarity">
    <text evidence="2">Belongs to the COG1 family.</text>
</comment>
<evidence type="ECO:0000313" key="10">
    <source>
        <dbReference type="Proteomes" id="UP000623129"/>
    </source>
</evidence>
<dbReference type="InterPro" id="IPR033370">
    <property type="entry name" value="COG1"/>
</dbReference>
<accession>A0A833QL79</accession>
<evidence type="ECO:0000256" key="5">
    <source>
        <dbReference type="ARBA" id="ARBA00022927"/>
    </source>
</evidence>
<dbReference type="GO" id="GO:0006891">
    <property type="term" value="P:intra-Golgi vesicle-mediated transport"/>
    <property type="evidence" value="ECO:0007669"/>
    <property type="project" value="InterPro"/>
</dbReference>
<dbReference type="GO" id="GO:0000139">
    <property type="term" value="C:Golgi membrane"/>
    <property type="evidence" value="ECO:0007669"/>
    <property type="project" value="UniProtKB-SubCell"/>
</dbReference>
<dbReference type="OrthoDB" id="46189at2759"/>
<dbReference type="GO" id="GO:0015031">
    <property type="term" value="P:protein transport"/>
    <property type="evidence" value="ECO:0007669"/>
    <property type="project" value="UniProtKB-KW"/>
</dbReference>
<feature type="compositionally biased region" description="Polar residues" evidence="8">
    <location>
        <begin position="960"/>
        <end position="986"/>
    </location>
</feature>
<keyword evidence="4" id="KW-0813">Transport</keyword>
<sequence length="1062" mass="118728">MKLPASTAGGTTVTDAESLFRSKKISEIRSIETATRQEIDQKTDELRLLVGRSYRDLIDSADSIMLIHSSSQSIASTLSSISSSLQSLSSPPKSHQTVPKNPNRSRFYSVAARVKYVVDTPEHIWGCLDDPDASMLLEASGRYLRARQVHSLLMQSPDLDRFPLLKHQWQIVRSFKLQISQRSRDRLSDQGLSLSSYADALAAVAVIDDLNPKEILSLFLDSRKGWVLQKLSKFSSDPEVNSSTVLCDIASVIRASLGHVSQLFLLALNEMPLFYKTVLGSPPGSQYFGGIPNPEEEVRLWKEHMERLETTMVLLEPEYLASTCSSWLQDCCGEIFGDISGGVKLINAIVDGEGLGRSERLVKVVLDGREGLEESLENWLKSVFGTETESPWDQIRGLILKDSKDILEERMEEALVKRMKDIVHLEFENLGKSVNLRDVLEQIFSDTKDGQKGDFNAYLKKVHVDGGFWFSELKQKKGGILANLKPISDESDLKTCLSSYFGPEVTKIRDEVDNKCKAILEDVLSFIESNNSGSRLKELVPFLQDKCYITICSILKELEDELLKISSLLDTGGILPSVIVERSLFIGRLLFALRYHSNNIPLILGTPRQWVRDSVTNSSPLTKQGSPFTPRRYSFDSPRISNRSIMESHRRQTLAAVAALFGSDFKSNPKLDELNKTLQMLCIKSHGVWINWVSKELSNMLLLDLQRDDALSASTPLRGWEVTMVKQESSDGPLELQLALPSMPSHYVISFLYLACLEIHRIGGHILDRIILQNFSWELLDKVVKIYENFFETTESRKSRVSEKGLLQILLDLRFIGDVLSGGKNPSTNGSDASPKQDQLSQATVMKVPFRRRQSILHSDSPAAVPVSKLINKFSARLDPIDWAMYEPYLWENEKQSYMSYVVLFGFLVQLNRMYTDVVQKSPTKSNTGLNIMRCSQVPRFKYLPISAPALSSRAVHKSPLQTSSDDTTSRSPYRSFSSGEVPQNSEFDDGDTFGSATPLLKSFMTQMGSRFGESTSRLGSMLSDGQVTRLKDRSLSSFGDIIPGSAAGLLSSLTSGARFDS</sequence>
<gene>
    <name evidence="9" type="ORF">FCM35_KLT15278</name>
</gene>
<dbReference type="EMBL" id="SWLB01000029">
    <property type="protein sequence ID" value="KAF3320582.1"/>
    <property type="molecule type" value="Genomic_DNA"/>
</dbReference>
<organism evidence="9 10">
    <name type="scientific">Carex littledalei</name>
    <dbReference type="NCBI Taxonomy" id="544730"/>
    <lineage>
        <taxon>Eukaryota</taxon>
        <taxon>Viridiplantae</taxon>
        <taxon>Streptophyta</taxon>
        <taxon>Embryophyta</taxon>
        <taxon>Tracheophyta</taxon>
        <taxon>Spermatophyta</taxon>
        <taxon>Magnoliopsida</taxon>
        <taxon>Liliopsida</taxon>
        <taxon>Poales</taxon>
        <taxon>Cyperaceae</taxon>
        <taxon>Cyperoideae</taxon>
        <taxon>Cariceae</taxon>
        <taxon>Carex</taxon>
        <taxon>Carex subgen. Euthyceras</taxon>
    </lineage>
</organism>
<keyword evidence="7" id="KW-0472">Membrane</keyword>
<comment type="caution">
    <text evidence="9">The sequence shown here is derived from an EMBL/GenBank/DDBJ whole genome shotgun (WGS) entry which is preliminary data.</text>
</comment>
<name>A0A833QL79_9POAL</name>
<dbReference type="PANTHER" id="PTHR31658">
    <property type="entry name" value="CONSERVED OLIGOMERIC GOLGI COMPLEX SUBUNIT 1"/>
    <property type="match status" value="1"/>
</dbReference>
<dbReference type="Pfam" id="PF08700">
    <property type="entry name" value="VPS51_Exo84_N"/>
    <property type="match status" value="1"/>
</dbReference>
<feature type="region of interest" description="Disordered" evidence="8">
    <location>
        <begin position="955"/>
        <end position="990"/>
    </location>
</feature>
<dbReference type="PANTHER" id="PTHR31658:SF0">
    <property type="entry name" value="CONSERVED OLIGOMERIC GOLGI COMPLEX SUBUNIT 1"/>
    <property type="match status" value="1"/>
</dbReference>